<proteinExistence type="predicted"/>
<evidence type="ECO:0000313" key="2">
    <source>
        <dbReference type="Proteomes" id="UP000640531"/>
    </source>
</evidence>
<keyword evidence="2" id="KW-1185">Reference proteome</keyword>
<gene>
    <name evidence="1" type="ORF">H6G59_00625</name>
</gene>
<accession>A0ABR8F900</accession>
<comment type="caution">
    <text evidence="1">The sequence shown here is derived from an EMBL/GenBank/DDBJ whole genome shotgun (WGS) entry which is preliminary data.</text>
</comment>
<name>A0ABR8F900_9NOST</name>
<sequence>MPQSCLQAPVTLPKLTGLDIDKVQDLDFGDLHRLWRGTQLLGTFYHSLDGSWVSQFINSNSTQRWVTDSEAINAIVTSEKA</sequence>
<dbReference type="Proteomes" id="UP000640531">
    <property type="component" value="Unassembled WGS sequence"/>
</dbReference>
<dbReference type="EMBL" id="JACJST010000001">
    <property type="protein sequence ID" value="MBD2566419.1"/>
    <property type="molecule type" value="Genomic_DNA"/>
</dbReference>
<evidence type="ECO:0000313" key="1">
    <source>
        <dbReference type="EMBL" id="MBD2566419.1"/>
    </source>
</evidence>
<organism evidence="1 2">
    <name type="scientific">Anabaena lutea FACHB-196</name>
    <dbReference type="NCBI Taxonomy" id="2692881"/>
    <lineage>
        <taxon>Bacteria</taxon>
        <taxon>Bacillati</taxon>
        <taxon>Cyanobacteriota</taxon>
        <taxon>Cyanophyceae</taxon>
        <taxon>Nostocales</taxon>
        <taxon>Nostocaceae</taxon>
        <taxon>Anabaena</taxon>
    </lineage>
</organism>
<reference evidence="1 2" key="1">
    <citation type="journal article" date="2020" name="ISME J.">
        <title>Comparative genomics reveals insights into cyanobacterial evolution and habitat adaptation.</title>
        <authorList>
            <person name="Chen M.Y."/>
            <person name="Teng W.K."/>
            <person name="Zhao L."/>
            <person name="Hu C.X."/>
            <person name="Zhou Y.K."/>
            <person name="Han B.P."/>
            <person name="Song L.R."/>
            <person name="Shu W.S."/>
        </authorList>
    </citation>
    <scope>NUCLEOTIDE SEQUENCE [LARGE SCALE GENOMIC DNA]</scope>
    <source>
        <strain evidence="1 2">FACHB-196</strain>
    </source>
</reference>
<dbReference type="RefSeq" id="WP_190711246.1">
    <property type="nucleotide sequence ID" value="NZ_JACJST010000001.1"/>
</dbReference>
<protein>
    <submittedName>
        <fullName evidence="1">Uncharacterized protein</fullName>
    </submittedName>
</protein>